<reference evidence="2 3" key="1">
    <citation type="journal article" date="2016" name="Mol. Biol. Evol.">
        <title>Comparative Genomics of Early-Diverging Mushroom-Forming Fungi Provides Insights into the Origins of Lignocellulose Decay Capabilities.</title>
        <authorList>
            <person name="Nagy L.G."/>
            <person name="Riley R."/>
            <person name="Tritt A."/>
            <person name="Adam C."/>
            <person name="Daum C."/>
            <person name="Floudas D."/>
            <person name="Sun H."/>
            <person name="Yadav J.S."/>
            <person name="Pangilinan J."/>
            <person name="Larsson K.H."/>
            <person name="Matsuura K."/>
            <person name="Barry K."/>
            <person name="Labutti K."/>
            <person name="Kuo R."/>
            <person name="Ohm R.A."/>
            <person name="Bhattacharya S.S."/>
            <person name="Shirouzu T."/>
            <person name="Yoshinaga Y."/>
            <person name="Martin F.M."/>
            <person name="Grigoriev I.V."/>
            <person name="Hibbett D.S."/>
        </authorList>
    </citation>
    <scope>NUCLEOTIDE SEQUENCE [LARGE SCALE GENOMIC DNA]</scope>
    <source>
        <strain evidence="2 3">HHB10207 ss-3</strain>
    </source>
</reference>
<protein>
    <submittedName>
        <fullName evidence="2">Uncharacterized protein</fullName>
    </submittedName>
</protein>
<gene>
    <name evidence="2" type="ORF">SISSUDRAFT_1067228</name>
</gene>
<accession>A0A165XCF6</accession>
<evidence type="ECO:0000313" key="2">
    <source>
        <dbReference type="EMBL" id="KZT32057.1"/>
    </source>
</evidence>
<feature type="region of interest" description="Disordered" evidence="1">
    <location>
        <begin position="1"/>
        <end position="49"/>
    </location>
</feature>
<dbReference type="EMBL" id="KV428395">
    <property type="protein sequence ID" value="KZT32057.1"/>
    <property type="molecule type" value="Genomic_DNA"/>
</dbReference>
<dbReference type="Proteomes" id="UP000076798">
    <property type="component" value="Unassembled WGS sequence"/>
</dbReference>
<evidence type="ECO:0000313" key="3">
    <source>
        <dbReference type="Proteomes" id="UP000076798"/>
    </source>
</evidence>
<keyword evidence="3" id="KW-1185">Reference proteome</keyword>
<dbReference type="AlphaFoldDB" id="A0A165XCF6"/>
<name>A0A165XCF6_9AGAM</name>
<sequence>MEGARTSYLVPIEEMGSVQPEDPRSASQAGALAPRARGHGGQSYSTHNNIPSPNLSYRLSIELSDGLTSTIFEPGSYPLSLRTMKFDLRRPLFPKLYIAICLGPSEVAAKNCRIAMLKVDSDFLPHTSATTLQVHFMLDHGLNVWCTLETDLLGKCYSATIPAVAFTDEMDPSRLGDQVGCCAILKNQKNCLYKFMGAMQRQYNFAPDTAQSAIKRSIAKILIDMARSILHLSALGCFNPEQGRWLVYDIGPFIGGIAFQPTMEVISMTPAPENDRMILRSAEPHVCASDCCECWAQYLIRVCMNYVCCNGSYNDLQIEQCLGETLSNYARTAVVASSPYTVLNPSDNLI</sequence>
<proteinExistence type="predicted"/>
<evidence type="ECO:0000256" key="1">
    <source>
        <dbReference type="SAM" id="MobiDB-lite"/>
    </source>
</evidence>
<organism evidence="2 3">
    <name type="scientific">Sistotremastrum suecicum HHB10207 ss-3</name>
    <dbReference type="NCBI Taxonomy" id="1314776"/>
    <lineage>
        <taxon>Eukaryota</taxon>
        <taxon>Fungi</taxon>
        <taxon>Dikarya</taxon>
        <taxon>Basidiomycota</taxon>
        <taxon>Agaricomycotina</taxon>
        <taxon>Agaricomycetes</taxon>
        <taxon>Sistotremastrales</taxon>
        <taxon>Sistotremastraceae</taxon>
        <taxon>Sistotremastrum</taxon>
    </lineage>
</organism>